<feature type="non-terminal residue" evidence="1">
    <location>
        <position position="105"/>
    </location>
</feature>
<gene>
    <name evidence="1" type="ORF">AMTR_s00036p00202010</name>
</gene>
<feature type="non-terminal residue" evidence="1">
    <location>
        <position position="1"/>
    </location>
</feature>
<dbReference type="EMBL" id="KI392503">
    <property type="protein sequence ID" value="ERN15399.1"/>
    <property type="molecule type" value="Genomic_DNA"/>
</dbReference>
<protein>
    <submittedName>
        <fullName evidence="1">Uncharacterized protein</fullName>
    </submittedName>
</protein>
<organism evidence="1 2">
    <name type="scientific">Amborella trichopoda</name>
    <dbReference type="NCBI Taxonomy" id="13333"/>
    <lineage>
        <taxon>Eukaryota</taxon>
        <taxon>Viridiplantae</taxon>
        <taxon>Streptophyta</taxon>
        <taxon>Embryophyta</taxon>
        <taxon>Tracheophyta</taxon>
        <taxon>Spermatophyta</taxon>
        <taxon>Magnoliopsida</taxon>
        <taxon>Amborellales</taxon>
        <taxon>Amborellaceae</taxon>
        <taxon>Amborella</taxon>
    </lineage>
</organism>
<sequence length="105" mass="11859">QHTSISIVMAGIDICIILKKAYLLLCTPHLLLEDDPLDALQWVFCLTHRLSPAFLSLCAALLRLETIPTAPRLQESMTFHHSVLHDYTINMQDIVVLVPSFFSTK</sequence>
<accession>U5CYZ6</accession>
<keyword evidence="2" id="KW-1185">Reference proteome</keyword>
<name>U5CYZ6_AMBTC</name>
<proteinExistence type="predicted"/>
<dbReference type="Gramene" id="ERN15399">
    <property type="protein sequence ID" value="ERN15399"/>
    <property type="gene ID" value="AMTR_s00036p00202010"/>
</dbReference>
<reference evidence="2" key="1">
    <citation type="journal article" date="2013" name="Science">
        <title>The Amborella genome and the evolution of flowering plants.</title>
        <authorList>
            <consortium name="Amborella Genome Project"/>
        </authorList>
    </citation>
    <scope>NUCLEOTIDE SEQUENCE [LARGE SCALE GENOMIC DNA]</scope>
</reference>
<dbReference type="HOGENOM" id="CLU_2243375_0_0_1"/>
<evidence type="ECO:0000313" key="2">
    <source>
        <dbReference type="Proteomes" id="UP000017836"/>
    </source>
</evidence>
<dbReference type="AlphaFoldDB" id="U5CYZ6"/>
<dbReference type="Proteomes" id="UP000017836">
    <property type="component" value="Unassembled WGS sequence"/>
</dbReference>
<evidence type="ECO:0000313" key="1">
    <source>
        <dbReference type="EMBL" id="ERN15399.1"/>
    </source>
</evidence>